<dbReference type="SUPFAM" id="SSF48208">
    <property type="entry name" value="Six-hairpin glycosidases"/>
    <property type="match status" value="1"/>
</dbReference>
<reference evidence="7 9" key="1">
    <citation type="submission" date="2015-12" db="EMBL/GenBank/DDBJ databases">
        <authorList>
            <person name="Andreevskaya M."/>
        </authorList>
    </citation>
    <scope>NUCLEOTIDE SEQUENCE [LARGE SCALE GENOMIC DNA]</scope>
    <source>
        <strain evidence="7 9">C122c</strain>
    </source>
</reference>
<dbReference type="InterPro" id="IPR012341">
    <property type="entry name" value="6hp_glycosidase-like_sf"/>
</dbReference>
<dbReference type="Pfam" id="PF01270">
    <property type="entry name" value="Glyco_hydro_8"/>
    <property type="match status" value="1"/>
</dbReference>
<name>A0A9Q3XTE7_9LACO</name>
<organism evidence="8 10">
    <name type="scientific">Leuconostoc gasicomitatum</name>
    <dbReference type="NCBI Taxonomy" id="115778"/>
    <lineage>
        <taxon>Bacteria</taxon>
        <taxon>Bacillati</taxon>
        <taxon>Bacillota</taxon>
        <taxon>Bacilli</taxon>
        <taxon>Lactobacillales</taxon>
        <taxon>Lactobacillaceae</taxon>
        <taxon>Leuconostoc</taxon>
        <taxon>Leuconostoc gelidum group</taxon>
    </lineage>
</organism>
<evidence type="ECO:0000313" key="8">
    <source>
        <dbReference type="EMBL" id="MBZ5962610.1"/>
    </source>
</evidence>
<dbReference type="InterPro" id="IPR008928">
    <property type="entry name" value="6-hairpin_glycosidase_sf"/>
</dbReference>
<comment type="similarity">
    <text evidence="1 6">Belongs to the glycosyl hydrolase 8 (cellulase D) family.</text>
</comment>
<evidence type="ECO:0000313" key="7">
    <source>
        <dbReference type="EMBL" id="CUW17675.1"/>
    </source>
</evidence>
<keyword evidence="3 6" id="KW-0378">Hydrolase</keyword>
<dbReference type="GO" id="GO:0000272">
    <property type="term" value="P:polysaccharide catabolic process"/>
    <property type="evidence" value="ECO:0007669"/>
    <property type="project" value="UniProtKB-KW"/>
</dbReference>
<keyword evidence="6" id="KW-0624">Polysaccharide degradation</keyword>
<evidence type="ECO:0000313" key="10">
    <source>
        <dbReference type="Proteomes" id="UP000752647"/>
    </source>
</evidence>
<dbReference type="PRINTS" id="PR00735">
    <property type="entry name" value="GLHYDRLASE8"/>
</dbReference>
<dbReference type="EMBL" id="JAHBFI010000014">
    <property type="protein sequence ID" value="MBZ5962610.1"/>
    <property type="molecule type" value="Genomic_DNA"/>
</dbReference>
<evidence type="ECO:0000256" key="6">
    <source>
        <dbReference type="RuleBase" id="RU361167"/>
    </source>
</evidence>
<sequence length="351" mass="40366">MKVNCRKTNPIYESWHELYVVKYCDGAYVNSGTLDQKKIAISESQGYGMLITVLAASKQEANQKEFDALLDYYKQHTISDINHLMAWKQVYTSGEMLTDTANNTNATDGDLDIAYALLKADKLWGSQGNHNYRGIANDLMRDLLNYNYSVHNQLLYLGCWAKNDKRYQSLVRTSDLIPTYFKIFFEESHDERWQFLYNQSIDTLKLLSDRSLAGLFPDFFWIKDGQIINAKSDTLESDNDGDYGWNANRIPFRLAYNTNNNELMKLNNKLLRFFEQKNRLTAGYDLSGRPLNDYTSMAFTAPIAVAVNQQKNGFNTFAEKIVQQVKTTPLTGNYYADTLQMLAILIFDNAQ</sequence>
<evidence type="ECO:0000313" key="9">
    <source>
        <dbReference type="Proteomes" id="UP000199271"/>
    </source>
</evidence>
<reference evidence="8" key="2">
    <citation type="submission" date="2021-05" db="EMBL/GenBank/DDBJ databases">
        <title>Pangenome of Leuconostoc gelidum warrants species status for Leuconostoc gelidum subsp. gasicomitatum.</title>
        <authorList>
            <person name="Johansson P."/>
            <person name="Sade E."/>
            <person name="Hultman J."/>
            <person name="Auvinen P."/>
            <person name="Bjorkroth J."/>
        </authorList>
    </citation>
    <scope>NUCLEOTIDE SEQUENCE</scope>
    <source>
        <strain evidence="8">A.21.4</strain>
    </source>
</reference>
<dbReference type="InterPro" id="IPR019834">
    <property type="entry name" value="Glyco_hydro_8_CS"/>
</dbReference>
<evidence type="ECO:0000256" key="1">
    <source>
        <dbReference type="ARBA" id="ARBA00009209"/>
    </source>
</evidence>
<dbReference type="EC" id="3.2.1.-" evidence="6"/>
<dbReference type="InterPro" id="IPR002037">
    <property type="entry name" value="Glyco_hydro_8"/>
</dbReference>
<keyword evidence="6" id="KW-0119">Carbohydrate metabolism</keyword>
<dbReference type="Proteomes" id="UP000199271">
    <property type="component" value="Unassembled WGS sequence"/>
</dbReference>
<dbReference type="RefSeq" id="WP_089997762.1">
    <property type="nucleotide sequence ID" value="NZ_CBCPIF010000001.1"/>
</dbReference>
<dbReference type="PROSITE" id="PS00812">
    <property type="entry name" value="GLYCOSYL_HYDROL_F8"/>
    <property type="match status" value="1"/>
</dbReference>
<feature type="active site" description="Nucleophile" evidence="5">
    <location>
        <position position="108"/>
    </location>
</feature>
<comment type="caution">
    <text evidence="8">The sequence shown here is derived from an EMBL/GenBank/DDBJ whole genome shotgun (WGS) entry which is preliminary data.</text>
</comment>
<evidence type="ECO:0000256" key="3">
    <source>
        <dbReference type="ARBA" id="ARBA00022801"/>
    </source>
</evidence>
<protein>
    <recommendedName>
        <fullName evidence="6">Glucanase</fullName>
        <ecNumber evidence="6">3.2.1.-</ecNumber>
    </recommendedName>
</protein>
<dbReference type="GO" id="GO:0004553">
    <property type="term" value="F:hydrolase activity, hydrolyzing O-glycosyl compounds"/>
    <property type="evidence" value="ECO:0007669"/>
    <property type="project" value="InterPro"/>
</dbReference>
<keyword evidence="4 6" id="KW-0326">Glycosidase</keyword>
<keyword evidence="2" id="KW-0732">Signal</keyword>
<evidence type="ECO:0000256" key="2">
    <source>
        <dbReference type="ARBA" id="ARBA00022729"/>
    </source>
</evidence>
<dbReference type="AlphaFoldDB" id="A0A9Q3XTE7"/>
<evidence type="ECO:0000256" key="5">
    <source>
        <dbReference type="PROSITE-ProRule" id="PRU10058"/>
    </source>
</evidence>
<gene>
    <name evidence="7" type="ORF">C122C_1660</name>
    <name evidence="8" type="ORF">KIJ12_05550</name>
</gene>
<dbReference type="EMBL" id="FBSY01000017">
    <property type="protein sequence ID" value="CUW17675.1"/>
    <property type="molecule type" value="Genomic_DNA"/>
</dbReference>
<accession>A0A9Q3XTE7</accession>
<dbReference type="Proteomes" id="UP000752647">
    <property type="component" value="Unassembled WGS sequence"/>
</dbReference>
<dbReference type="Gene3D" id="1.50.10.10">
    <property type="match status" value="1"/>
</dbReference>
<keyword evidence="9" id="KW-1185">Reference proteome</keyword>
<proteinExistence type="inferred from homology"/>
<evidence type="ECO:0000256" key="4">
    <source>
        <dbReference type="ARBA" id="ARBA00023295"/>
    </source>
</evidence>